<reference evidence="2 3" key="1">
    <citation type="journal article" date="2016" name="Nat. Commun.">
        <title>Thousands of microbial genomes shed light on interconnected biogeochemical processes in an aquifer system.</title>
        <authorList>
            <person name="Anantharaman K."/>
            <person name="Brown C.T."/>
            <person name="Hug L.A."/>
            <person name="Sharon I."/>
            <person name="Castelle C.J."/>
            <person name="Probst A.J."/>
            <person name="Thomas B.C."/>
            <person name="Singh A."/>
            <person name="Wilkins M.J."/>
            <person name="Karaoz U."/>
            <person name="Brodie E.L."/>
            <person name="Williams K.H."/>
            <person name="Hubbard S.S."/>
            <person name="Banfield J.F."/>
        </authorList>
    </citation>
    <scope>NUCLEOTIDE SEQUENCE [LARGE SCALE GENOMIC DNA]</scope>
</reference>
<protein>
    <recommendedName>
        <fullName evidence="1">FlgD/Vpr Ig-like domain-containing protein</fullName>
    </recommendedName>
</protein>
<dbReference type="Gene3D" id="2.60.40.4070">
    <property type="match status" value="1"/>
</dbReference>
<dbReference type="Proteomes" id="UP000179034">
    <property type="component" value="Unassembled WGS sequence"/>
</dbReference>
<feature type="domain" description="FlgD/Vpr Ig-like" evidence="1">
    <location>
        <begin position="22"/>
        <end position="83"/>
    </location>
</feature>
<evidence type="ECO:0000259" key="1">
    <source>
        <dbReference type="Pfam" id="PF13860"/>
    </source>
</evidence>
<dbReference type="NCBIfam" id="TIGR04183">
    <property type="entry name" value="Por_Secre_tail"/>
    <property type="match status" value="1"/>
</dbReference>
<sequence length="96" mass="10894">MRTGIQVKNYPNPFNPATTFSYRVPDGKAQKVNLEVYNLRGQRVATLVDQVQAPGDHQVRWNGLNSRGEKISSGVYLYKLSVDKETVVQKMTLLNR</sequence>
<dbReference type="AlphaFoldDB" id="A0A1F5YC63"/>
<dbReference type="EMBL" id="MFIW01000056">
    <property type="protein sequence ID" value="OGF97767.1"/>
    <property type="molecule type" value="Genomic_DNA"/>
</dbReference>
<dbReference type="InterPro" id="IPR025965">
    <property type="entry name" value="FlgD/Vpr_Ig-like"/>
</dbReference>
<gene>
    <name evidence="2" type="ORF">A2Z06_02200</name>
</gene>
<accession>A0A1F5YC63</accession>
<proteinExistence type="predicted"/>
<name>A0A1F5YC63_9BACT</name>
<evidence type="ECO:0000313" key="2">
    <source>
        <dbReference type="EMBL" id="OGF97767.1"/>
    </source>
</evidence>
<comment type="caution">
    <text evidence="2">The sequence shown here is derived from an EMBL/GenBank/DDBJ whole genome shotgun (WGS) entry which is preliminary data.</text>
</comment>
<dbReference type="InterPro" id="IPR026444">
    <property type="entry name" value="Secre_tail"/>
</dbReference>
<dbReference type="Pfam" id="PF13860">
    <property type="entry name" value="FlgD_ig"/>
    <property type="match status" value="1"/>
</dbReference>
<evidence type="ECO:0000313" key="3">
    <source>
        <dbReference type="Proteomes" id="UP000179034"/>
    </source>
</evidence>
<organism evidence="2 3">
    <name type="scientific">Candidatus Glassbacteria bacterium RBG_16_58_8</name>
    <dbReference type="NCBI Taxonomy" id="1817866"/>
    <lineage>
        <taxon>Bacteria</taxon>
        <taxon>Candidatus Glassiibacteriota</taxon>
    </lineage>
</organism>